<sequence>MKGGISMQVLRILFVHVLSALSAAVVYVFGIDYDATFHTS</sequence>
<reference evidence="2 3" key="1">
    <citation type="journal article" date="2014" name="Syst. Appl. Microbiol.">
        <title>Genomic insights into the taxonomic status of the three subspecies of Bacillus subtilis.</title>
        <authorList>
            <person name="Yi H."/>
            <person name="Chun J."/>
            <person name="Cha C.J."/>
        </authorList>
    </citation>
    <scope>NUCLEOTIDE SEQUENCE [LARGE SCALE GENOMIC DNA]</scope>
    <source>
        <strain evidence="2 3">KCTC 13429</strain>
    </source>
</reference>
<keyword evidence="3" id="KW-1185">Reference proteome</keyword>
<comment type="caution">
    <text evidence="2">The sequence shown here is derived from an EMBL/GenBank/DDBJ whole genome shotgun (WGS) entry which is preliminary data.</text>
</comment>
<dbReference type="AlphaFoldDB" id="A0A9W5LIK5"/>
<dbReference type="Proteomes" id="UP000011182">
    <property type="component" value="Unassembled WGS sequence"/>
</dbReference>
<keyword evidence="1" id="KW-0472">Membrane</keyword>
<gene>
    <name evidence="2" type="ORF">BSI_18090</name>
</gene>
<keyword evidence="1" id="KW-1133">Transmembrane helix</keyword>
<evidence type="ECO:0000313" key="2">
    <source>
        <dbReference type="EMBL" id="ELS61438.1"/>
    </source>
</evidence>
<feature type="transmembrane region" description="Helical" evidence="1">
    <location>
        <begin position="12"/>
        <end position="31"/>
    </location>
</feature>
<name>A0A9W5LIK5_9BACI</name>
<dbReference type="EMBL" id="AMXN01000003">
    <property type="protein sequence ID" value="ELS61438.1"/>
    <property type="molecule type" value="Genomic_DNA"/>
</dbReference>
<accession>A0A9W5LIK5</accession>
<evidence type="ECO:0000313" key="3">
    <source>
        <dbReference type="Proteomes" id="UP000011182"/>
    </source>
</evidence>
<organism evidence="2 3">
    <name type="scientific">Bacillus inaquosorum KCTC 13429</name>
    <dbReference type="NCBI Taxonomy" id="1236548"/>
    <lineage>
        <taxon>Bacteria</taxon>
        <taxon>Bacillati</taxon>
        <taxon>Bacillota</taxon>
        <taxon>Bacilli</taxon>
        <taxon>Bacillales</taxon>
        <taxon>Bacillaceae</taxon>
        <taxon>Bacillus</taxon>
    </lineage>
</organism>
<protein>
    <submittedName>
        <fullName evidence="2">Uncharacterized protein</fullName>
    </submittedName>
</protein>
<proteinExistence type="predicted"/>
<evidence type="ECO:0000256" key="1">
    <source>
        <dbReference type="SAM" id="Phobius"/>
    </source>
</evidence>
<keyword evidence="1" id="KW-0812">Transmembrane</keyword>